<comment type="similarity">
    <text evidence="1 6">Belongs to the peptidase M42 family.</text>
</comment>
<dbReference type="OrthoDB" id="9772053at2"/>
<feature type="active site" description="Proton acceptor" evidence="7">
    <location>
        <position position="209"/>
    </location>
</feature>
<dbReference type="KEGG" id="sgn:SGRA_1005"/>
<dbReference type="InterPro" id="IPR023367">
    <property type="entry name" value="Peptidase_M42_dom2"/>
</dbReference>
<dbReference type="Gene3D" id="2.40.30.40">
    <property type="entry name" value="Peptidase M42, domain 2"/>
    <property type="match status" value="1"/>
</dbReference>
<reference evidence="9 10" key="1">
    <citation type="journal article" date="2012" name="Stand. Genomic Sci.">
        <title>Complete genome sequencing and analysis of Saprospira grandis str. Lewin, a predatory marine bacterium.</title>
        <authorList>
            <person name="Saw J.H."/>
            <person name="Yuryev A."/>
            <person name="Kanbe M."/>
            <person name="Hou S."/>
            <person name="Young A.G."/>
            <person name="Aizawa S."/>
            <person name="Alam M."/>
        </authorList>
    </citation>
    <scope>NUCLEOTIDE SEQUENCE [LARGE SCALE GENOMIC DNA]</scope>
    <source>
        <strain evidence="9 10">Lewin</strain>
    </source>
</reference>
<proteinExistence type="inferred from homology"/>
<keyword evidence="5 9" id="KW-0378">Hydrolase</keyword>
<evidence type="ECO:0000256" key="4">
    <source>
        <dbReference type="ARBA" id="ARBA00022723"/>
    </source>
</evidence>
<accession>H6L313</accession>
<keyword evidence="3" id="KW-0645">Protease</keyword>
<dbReference type="EC" id="3.2.1.4" evidence="9"/>
<dbReference type="EMBL" id="CP002831">
    <property type="protein sequence ID" value="AFC23740.1"/>
    <property type="molecule type" value="Genomic_DNA"/>
</dbReference>
<feature type="binding site" evidence="8">
    <location>
        <position position="321"/>
    </location>
    <ligand>
        <name>Zn(2+)</name>
        <dbReference type="ChEBI" id="CHEBI:29105"/>
        <label>2</label>
    </ligand>
</feature>
<dbReference type="GO" id="GO:0046872">
    <property type="term" value="F:metal ion binding"/>
    <property type="evidence" value="ECO:0007669"/>
    <property type="project" value="UniProtKB-UniRule"/>
</dbReference>
<dbReference type="GO" id="GO:0004177">
    <property type="term" value="F:aminopeptidase activity"/>
    <property type="evidence" value="ECO:0007669"/>
    <property type="project" value="UniProtKB-UniRule"/>
</dbReference>
<dbReference type="Proteomes" id="UP000007519">
    <property type="component" value="Chromosome"/>
</dbReference>
<evidence type="ECO:0000256" key="8">
    <source>
        <dbReference type="PIRSR" id="PIRSR001123-2"/>
    </source>
</evidence>
<protein>
    <submittedName>
        <fullName evidence="9">Aminopeptidase</fullName>
        <ecNumber evidence="9">3.2.1.4</ecNumber>
    </submittedName>
</protein>
<dbReference type="RefSeq" id="WP_015691389.1">
    <property type="nucleotide sequence ID" value="NC_016940.1"/>
</dbReference>
<keyword evidence="4 8" id="KW-0479">Metal-binding</keyword>
<evidence type="ECO:0000313" key="9">
    <source>
        <dbReference type="EMBL" id="AFC23740.1"/>
    </source>
</evidence>
<comment type="cofactor">
    <cofactor evidence="8">
        <name>a divalent metal cation</name>
        <dbReference type="ChEBI" id="CHEBI:60240"/>
    </cofactor>
    <text evidence="8">Binds 2 divalent metal cations per subunit.</text>
</comment>
<feature type="binding site" evidence="8">
    <location>
        <position position="177"/>
    </location>
    <ligand>
        <name>Zn(2+)</name>
        <dbReference type="ChEBI" id="CHEBI:29105"/>
        <label>2</label>
    </ligand>
</feature>
<evidence type="ECO:0000313" key="10">
    <source>
        <dbReference type="Proteomes" id="UP000007519"/>
    </source>
</evidence>
<dbReference type="PANTHER" id="PTHR32481">
    <property type="entry name" value="AMINOPEPTIDASE"/>
    <property type="match status" value="1"/>
</dbReference>
<feature type="binding site" evidence="8">
    <location>
        <position position="210"/>
    </location>
    <ligand>
        <name>Zn(2+)</name>
        <dbReference type="ChEBI" id="CHEBI:29105"/>
        <label>2</label>
    </ligand>
</feature>
<keyword evidence="10" id="KW-1185">Reference proteome</keyword>
<keyword evidence="2 9" id="KW-0031">Aminopeptidase</keyword>
<feature type="binding site" evidence="8">
    <location>
        <position position="68"/>
    </location>
    <ligand>
        <name>Zn(2+)</name>
        <dbReference type="ChEBI" id="CHEBI:29105"/>
        <label>1</label>
    </ligand>
</feature>
<feature type="binding site" evidence="8">
    <location>
        <position position="232"/>
    </location>
    <ligand>
        <name>Zn(2+)</name>
        <dbReference type="ChEBI" id="CHEBI:29105"/>
        <label>1</label>
    </ligand>
</feature>
<keyword evidence="9" id="KW-0326">Glycosidase</keyword>
<name>H6L313_SAPGL</name>
<evidence type="ECO:0000256" key="2">
    <source>
        <dbReference type="ARBA" id="ARBA00022438"/>
    </source>
</evidence>
<dbReference type="AlphaFoldDB" id="H6L313"/>
<dbReference type="SUPFAM" id="SSF101821">
    <property type="entry name" value="Aminopeptidase/glucanase lid domain"/>
    <property type="match status" value="1"/>
</dbReference>
<gene>
    <name evidence="9" type="ordered locus">SGRA_1005</name>
</gene>
<evidence type="ECO:0000256" key="1">
    <source>
        <dbReference type="ARBA" id="ARBA00006272"/>
    </source>
</evidence>
<dbReference type="CDD" id="cd05656">
    <property type="entry name" value="M42_Frv"/>
    <property type="match status" value="1"/>
</dbReference>
<dbReference type="GO" id="GO:0008810">
    <property type="term" value="F:cellulase activity"/>
    <property type="evidence" value="ECO:0007669"/>
    <property type="project" value="UniProtKB-EC"/>
</dbReference>
<dbReference type="Gene3D" id="3.40.630.10">
    <property type="entry name" value="Zn peptidases"/>
    <property type="match status" value="1"/>
</dbReference>
<evidence type="ECO:0000256" key="5">
    <source>
        <dbReference type="ARBA" id="ARBA00022801"/>
    </source>
</evidence>
<evidence type="ECO:0000256" key="6">
    <source>
        <dbReference type="PIRNR" id="PIRNR001123"/>
    </source>
</evidence>
<dbReference type="SUPFAM" id="SSF53187">
    <property type="entry name" value="Zn-dependent exopeptidases"/>
    <property type="match status" value="1"/>
</dbReference>
<dbReference type="GO" id="GO:0006508">
    <property type="term" value="P:proteolysis"/>
    <property type="evidence" value="ECO:0007669"/>
    <property type="project" value="UniProtKB-KW"/>
</dbReference>
<evidence type="ECO:0000256" key="7">
    <source>
        <dbReference type="PIRSR" id="PIRSR001123-1"/>
    </source>
</evidence>
<dbReference type="eggNOG" id="COG1363">
    <property type="taxonomic scope" value="Bacteria"/>
</dbReference>
<dbReference type="InterPro" id="IPR051464">
    <property type="entry name" value="Peptidase_M42_aminopept"/>
</dbReference>
<dbReference type="InterPro" id="IPR008007">
    <property type="entry name" value="Peptidase_M42"/>
</dbReference>
<organism evidence="9 10">
    <name type="scientific">Saprospira grandis (strain Lewin)</name>
    <dbReference type="NCBI Taxonomy" id="984262"/>
    <lineage>
        <taxon>Bacteria</taxon>
        <taxon>Pseudomonadati</taxon>
        <taxon>Bacteroidota</taxon>
        <taxon>Saprospiria</taxon>
        <taxon>Saprospirales</taxon>
        <taxon>Saprospiraceae</taxon>
        <taxon>Saprospira</taxon>
    </lineage>
</organism>
<dbReference type="HOGENOM" id="CLU_047249_1_0_10"/>
<sequence length="354" mass="38996">MEKLNIPLLSTICKTAAPPGFEQRLRQFVESEVTDLVDDCFTDALGNLYAVRKGTAEGPKKKIMVAAHLDEIGFIVTHIEEGGFLRFHTLGGFDPKTLSSQRVIVHGKKDIVGVMGSKPIHLMSAAERGKNLSIKDYFIDTGMSKEELEKYVSVGDPISRERELIEMGDCVNSKSLDNRLAVFILLECLRELKDEQLDYDVYGVFTVQEEVGLRGARVAAHNINPDFGLGLDITIAFDVPGAQAHEKITALGAGTAIKIMDGSSICDYRMVQFMKETADAAEIPWQPEILTGGGSDTGGLQLYGKSGAITGAISIPCRHVHQTVEMAHKEDIYQSIQLLKQCLLNISKYDWSFR</sequence>
<dbReference type="PIRSF" id="PIRSF001123">
    <property type="entry name" value="PepA_GA"/>
    <property type="match status" value="1"/>
</dbReference>
<dbReference type="Pfam" id="PF05343">
    <property type="entry name" value="Peptidase_M42"/>
    <property type="match status" value="1"/>
</dbReference>
<evidence type="ECO:0000256" key="3">
    <source>
        <dbReference type="ARBA" id="ARBA00022670"/>
    </source>
</evidence>
<feature type="binding site" evidence="8">
    <location>
        <position position="177"/>
    </location>
    <ligand>
        <name>Zn(2+)</name>
        <dbReference type="ChEBI" id="CHEBI:29105"/>
        <label>1</label>
    </ligand>
</feature>
<dbReference type="PANTHER" id="PTHR32481:SF0">
    <property type="entry name" value="AMINOPEPTIDASE YPDE-RELATED"/>
    <property type="match status" value="1"/>
</dbReference>